<name>A0A171CMV5_9ACTN</name>
<feature type="domain" description="Enterochelin esterase N-terminal" evidence="6">
    <location>
        <begin position="63"/>
        <end position="189"/>
    </location>
</feature>
<dbReference type="PANTHER" id="PTHR48098">
    <property type="entry name" value="ENTEROCHELIN ESTERASE-RELATED"/>
    <property type="match status" value="1"/>
</dbReference>
<comment type="caution">
    <text evidence="7">The sequence shown here is derived from an EMBL/GenBank/DDBJ whole genome shotgun (WGS) entry which is preliminary data.</text>
</comment>
<dbReference type="Pfam" id="PF11806">
    <property type="entry name" value="Enterochelin_N"/>
    <property type="match status" value="1"/>
</dbReference>
<dbReference type="PANTHER" id="PTHR48098:SF3">
    <property type="entry name" value="IRON(III) ENTEROBACTIN ESTERASE"/>
    <property type="match status" value="1"/>
</dbReference>
<dbReference type="OrthoDB" id="9775130at2"/>
<dbReference type="GO" id="GO:0006826">
    <property type="term" value="P:iron ion transport"/>
    <property type="evidence" value="ECO:0007669"/>
    <property type="project" value="InterPro"/>
</dbReference>
<dbReference type="Proteomes" id="UP000077701">
    <property type="component" value="Unassembled WGS sequence"/>
</dbReference>
<keyword evidence="8" id="KW-1185">Reference proteome</keyword>
<dbReference type="SUPFAM" id="SSF81296">
    <property type="entry name" value="E set domains"/>
    <property type="match status" value="1"/>
</dbReference>
<gene>
    <name evidence="7" type="ORF">PS9374_02608</name>
</gene>
<evidence type="ECO:0000313" key="8">
    <source>
        <dbReference type="Proteomes" id="UP000077701"/>
    </source>
</evidence>
<dbReference type="SUPFAM" id="SSF53474">
    <property type="entry name" value="alpha/beta-Hydrolases"/>
    <property type="match status" value="1"/>
</dbReference>
<comment type="subcellular location">
    <subcellularLocation>
        <location evidence="1">Cytoplasm</location>
    </subcellularLocation>
</comment>
<dbReference type="Gene3D" id="3.40.50.1820">
    <property type="entry name" value="alpha/beta hydrolase"/>
    <property type="match status" value="1"/>
</dbReference>
<evidence type="ECO:0000259" key="6">
    <source>
        <dbReference type="Pfam" id="PF11806"/>
    </source>
</evidence>
<evidence type="ECO:0000256" key="2">
    <source>
        <dbReference type="ARBA" id="ARBA00022490"/>
    </source>
</evidence>
<dbReference type="AlphaFoldDB" id="A0A171CMV5"/>
<evidence type="ECO:0000313" key="7">
    <source>
        <dbReference type="EMBL" id="GAT66956.1"/>
    </source>
</evidence>
<dbReference type="GO" id="GO:0005975">
    <property type="term" value="P:carbohydrate metabolic process"/>
    <property type="evidence" value="ECO:0007669"/>
    <property type="project" value="UniProtKB-ARBA"/>
</dbReference>
<evidence type="ECO:0000256" key="3">
    <source>
        <dbReference type="ARBA" id="ARBA00022801"/>
    </source>
</evidence>
<dbReference type="GO" id="GO:0005737">
    <property type="term" value="C:cytoplasm"/>
    <property type="evidence" value="ECO:0007669"/>
    <property type="project" value="UniProtKB-SubCell"/>
</dbReference>
<dbReference type="InterPro" id="IPR050583">
    <property type="entry name" value="Mycobacterial_A85_antigen"/>
</dbReference>
<reference evidence="7 8" key="1">
    <citation type="journal article" date="2016" name="Genome Announc.">
        <title>Draft Genome Sequence of Planomonospora sphaerica JCM9374, a Rare Actinomycete.</title>
        <authorList>
            <person name="Dohra H."/>
            <person name="Suzuki T."/>
            <person name="Inoue Y."/>
            <person name="Kodani S."/>
        </authorList>
    </citation>
    <scope>NUCLEOTIDE SEQUENCE [LARGE SCALE GENOMIC DNA]</scope>
    <source>
        <strain evidence="7 8">JCM 9374</strain>
    </source>
</reference>
<sequence>MRNVPPQLPCPCPPEVLTGRRVTALAADLRAGRTGALEAFWAEAAARGTPLVEEIPGDPGHRAVTFLWRGDAEDVLVMANKLTDPGLLGASLMERIDGTDVWHRTYRIRSGWRGSYRLAPRVPGTAGRPLDGEAARRRDAMLAAGSPAPRAAIERWCLGLTQAVADPLNPRTLDGHSVAELPGAPSQRWLAPRPHRSGPEHRTARPERRTVGGRTVWRLRPDRRPEGTLVLLDGERWLDDLPVLLGNLTEAGAVPPLAALLVEAGPPAVRIRDLTCDDDFVTFLADELPSEVHPPARTAVAGQSLGGLTALYAAHRRPDRFGTAITQSGSFWWPNEPAGPGERSGSGGERLTAELAAADRVPDRVYVEVGTYEWALLGPTRRLRDTLRAGGCELTYREYEGGHDHACWRGSLADGLIAVFS</sequence>
<dbReference type="InterPro" id="IPR029058">
    <property type="entry name" value="AB_hydrolase_fold"/>
</dbReference>
<dbReference type="Pfam" id="PF00756">
    <property type="entry name" value="Esterase"/>
    <property type="match status" value="1"/>
</dbReference>
<accession>A0A171CMV5</accession>
<dbReference type="EMBL" id="BDCX01000005">
    <property type="protein sequence ID" value="GAT66956.1"/>
    <property type="molecule type" value="Genomic_DNA"/>
</dbReference>
<evidence type="ECO:0000256" key="4">
    <source>
        <dbReference type="ARBA" id="ARBA00024201"/>
    </source>
</evidence>
<organism evidence="7 8">
    <name type="scientific">Planomonospora sphaerica</name>
    <dbReference type="NCBI Taxonomy" id="161355"/>
    <lineage>
        <taxon>Bacteria</taxon>
        <taxon>Bacillati</taxon>
        <taxon>Actinomycetota</taxon>
        <taxon>Actinomycetes</taxon>
        <taxon>Streptosporangiales</taxon>
        <taxon>Streptosporangiaceae</taxon>
        <taxon>Planomonospora</taxon>
    </lineage>
</organism>
<proteinExistence type="inferred from homology"/>
<feature type="compositionally biased region" description="Basic and acidic residues" evidence="5">
    <location>
        <begin position="197"/>
        <end position="210"/>
    </location>
</feature>
<dbReference type="GO" id="GO:0008849">
    <property type="term" value="F:enterochelin esterase activity"/>
    <property type="evidence" value="ECO:0007669"/>
    <property type="project" value="InterPro"/>
</dbReference>
<evidence type="ECO:0000256" key="1">
    <source>
        <dbReference type="ARBA" id="ARBA00004496"/>
    </source>
</evidence>
<keyword evidence="3" id="KW-0378">Hydrolase</keyword>
<dbReference type="InterPro" id="IPR014756">
    <property type="entry name" value="Ig_E-set"/>
</dbReference>
<dbReference type="RefSeq" id="WP_084008287.1">
    <property type="nucleotide sequence ID" value="NZ_BDCX01000005.1"/>
</dbReference>
<protein>
    <submittedName>
        <fullName evidence="7">Esterase</fullName>
    </submittedName>
</protein>
<dbReference type="GO" id="GO:0005506">
    <property type="term" value="F:iron ion binding"/>
    <property type="evidence" value="ECO:0007669"/>
    <property type="project" value="InterPro"/>
</dbReference>
<keyword evidence="2" id="KW-0963">Cytoplasm</keyword>
<dbReference type="InterPro" id="IPR021764">
    <property type="entry name" value="Enterochelin_esterase_N"/>
</dbReference>
<feature type="region of interest" description="Disordered" evidence="5">
    <location>
        <begin position="175"/>
        <end position="213"/>
    </location>
</feature>
<dbReference type="InterPro" id="IPR013783">
    <property type="entry name" value="Ig-like_fold"/>
</dbReference>
<dbReference type="NCBIfam" id="NF007758">
    <property type="entry name" value="PRK10439.1"/>
    <property type="match status" value="1"/>
</dbReference>
<dbReference type="STRING" id="161355.PS9374_02608"/>
<dbReference type="Gene3D" id="2.60.40.10">
    <property type="entry name" value="Immunoglobulins"/>
    <property type="match status" value="1"/>
</dbReference>
<reference evidence="8" key="2">
    <citation type="submission" date="2016-04" db="EMBL/GenBank/DDBJ databases">
        <title>Planomonospora sphaerica JCM9374 whole genome shotgun sequence.</title>
        <authorList>
            <person name="Suzuki T."/>
            <person name="Dohra H."/>
            <person name="Kodani S."/>
        </authorList>
    </citation>
    <scope>NUCLEOTIDE SEQUENCE [LARGE SCALE GENOMIC DNA]</scope>
    <source>
        <strain evidence="8">JCM 9374</strain>
    </source>
</reference>
<evidence type="ECO:0000256" key="5">
    <source>
        <dbReference type="SAM" id="MobiDB-lite"/>
    </source>
</evidence>
<comment type="similarity">
    <text evidence="4">Belongs to the Fes family.</text>
</comment>
<dbReference type="InterPro" id="IPR000801">
    <property type="entry name" value="Esterase-like"/>
</dbReference>